<sequence>MLFLRQIRAHGFKSFADPTTLDFTHDMIGVVGPNGSGKSNITDAIKWTLAEQSAKSLRGSKTDDFVFSGSSDRKAADFAEVTLVFDNQKNIFSTVDTEIVEITRKFVKKTRENEYYINGQRVKTRDIQDIALESGLTKSSLAIISQGTISNFAEAKPEARREIFDDAAGVAKYKKRKKETLIKLIRTQENLNRLEDITSEIGRRLPSLEKQAKKAELYKEKIKELQSIEISILVKDIKTIKERIQDLSSQRSVFQEKIKTLSNEINLSQEEFDLMVNDSSSSEMEISQLNNKFQEIIQRIGNLKVKKQEVEAREASKIDTKDADEFKAIQIKKQFEETRVQLSSEKDKAFRLEAQINELKEQYDYLSSKYNDIYDEIETIRKNISRIQIQKEHNENQRQSTQYGANQGADNVIKHASNIGGVVGTLLSLVKVEQAYQTAISVVAGASMNSVVMKSNVDVKKAVEFLKRNNAGRCTFLPLDSLNPSVIQGAQRAAIENARGFIGIANELVAIEAKYQTALDYALGTIIVVDTYDSATALAKNINYRFNIVTLEGDRILPHGAIVGGKTRSQNIFSSQSQTQSNSEELEQTLVRLDAKEIEKTRELNDLKLQRDQLRDNLNDNQAIIRNAKQNIEQYRVKTNELSEDYRILTGNDLLGNNQDDSNESESIKFSRQIAKLENERDEIQTRLNLLSTSRNKYVDRQRELNEQNSGKRAELDHLKDQSAAVSSELSALQERYIAILKRLAEGYGLTEEAALEMETDAIENEQYARERILVLASELKDIGNINIDAIEEYKVEKERFDYYDLQVKEIREAAEKLQSIIMDIDIAMETQFKKVVDDVNAALPEAFAKLFGGGTAELIYTDPENILETGIDIKVNPPGKKISNLNLLSGGEKSLVALSVLFSILKVRPLPLVILDEAEAPLDPANVERFARYIKLFTSETQFIVVTHREGTMENCDILFGVTMETKGITKIVKIKLVDAKEMVSKED</sequence>
<dbReference type="InterPro" id="IPR027417">
    <property type="entry name" value="P-loop_NTPase"/>
</dbReference>
<dbReference type="InterPro" id="IPR010935">
    <property type="entry name" value="SMC_hinge"/>
</dbReference>
<evidence type="ECO:0000256" key="2">
    <source>
        <dbReference type="ARBA" id="ARBA00022741"/>
    </source>
</evidence>
<dbReference type="Pfam" id="PF02463">
    <property type="entry name" value="SMC_N"/>
    <property type="match status" value="1"/>
</dbReference>
<evidence type="ECO:0000259" key="7">
    <source>
        <dbReference type="SMART" id="SM00968"/>
    </source>
</evidence>
<keyword evidence="3 6" id="KW-0067">ATP-binding</keyword>
<dbReference type="RefSeq" id="WP_027048511.1">
    <property type="nucleotide sequence ID" value="NZ_CP025257.1"/>
</dbReference>
<dbReference type="Gene3D" id="3.40.50.300">
    <property type="entry name" value="P-loop containing nucleotide triphosphate hydrolases"/>
    <property type="match status" value="2"/>
</dbReference>
<organism evidence="8 9">
    <name type="scientific">Mesoplasma syrphidae</name>
    <dbReference type="NCBI Taxonomy" id="225999"/>
    <lineage>
        <taxon>Bacteria</taxon>
        <taxon>Bacillati</taxon>
        <taxon>Mycoplasmatota</taxon>
        <taxon>Mollicutes</taxon>
        <taxon>Entomoplasmatales</taxon>
        <taxon>Entomoplasmataceae</taxon>
        <taxon>Mesoplasma</taxon>
    </lineage>
</organism>
<keyword evidence="2 6" id="KW-0547">Nucleotide-binding</keyword>
<dbReference type="GO" id="GO:0030261">
    <property type="term" value="P:chromosome condensation"/>
    <property type="evidence" value="ECO:0007669"/>
    <property type="project" value="InterPro"/>
</dbReference>
<dbReference type="CDD" id="cd03278">
    <property type="entry name" value="ABC_SMC_barmotin"/>
    <property type="match status" value="1"/>
</dbReference>
<dbReference type="GO" id="GO:0007062">
    <property type="term" value="P:sister chromatid cohesion"/>
    <property type="evidence" value="ECO:0007669"/>
    <property type="project" value="InterPro"/>
</dbReference>
<comment type="similarity">
    <text evidence="6">Belongs to the SMC family.</text>
</comment>
<dbReference type="SMART" id="SM00968">
    <property type="entry name" value="SMC_hinge"/>
    <property type="match status" value="1"/>
</dbReference>
<comment type="subunit">
    <text evidence="6">Homodimer.</text>
</comment>
<evidence type="ECO:0000256" key="4">
    <source>
        <dbReference type="ARBA" id="ARBA00023054"/>
    </source>
</evidence>
<comment type="subcellular location">
    <subcellularLocation>
        <location evidence="6">Cytoplasm</location>
    </subcellularLocation>
</comment>
<evidence type="ECO:0000256" key="1">
    <source>
        <dbReference type="ARBA" id="ARBA00022490"/>
    </source>
</evidence>
<dbReference type="GO" id="GO:0007059">
    <property type="term" value="P:chromosome segregation"/>
    <property type="evidence" value="ECO:0007669"/>
    <property type="project" value="UniProtKB-UniRule"/>
</dbReference>
<evidence type="ECO:0000256" key="3">
    <source>
        <dbReference type="ARBA" id="ARBA00022840"/>
    </source>
</evidence>
<reference evidence="8 9" key="1">
    <citation type="submission" date="2017-12" db="EMBL/GenBank/DDBJ databases">
        <title>Mesoplasma syrphidae YJS, Complete Genome.</title>
        <authorList>
            <person name="Knight T.F."/>
            <person name="Citino T."/>
            <person name="Rubinstein R."/>
            <person name="Neuschaefer Z."/>
        </authorList>
    </citation>
    <scope>NUCLEOTIDE SEQUENCE [LARGE SCALE GENOMIC DNA]</scope>
    <source>
        <strain evidence="8 9">YJS</strain>
    </source>
</reference>
<dbReference type="InterPro" id="IPR036277">
    <property type="entry name" value="SMC_hinge_sf"/>
</dbReference>
<dbReference type="KEGG" id="msyr:CXP39_01135"/>
<dbReference type="GO" id="GO:0016887">
    <property type="term" value="F:ATP hydrolysis activity"/>
    <property type="evidence" value="ECO:0007669"/>
    <property type="project" value="InterPro"/>
</dbReference>
<keyword evidence="9" id="KW-1185">Reference proteome</keyword>
<dbReference type="InterPro" id="IPR003395">
    <property type="entry name" value="RecF/RecN/SMC_N"/>
</dbReference>
<accession>A0A2K9C1Q4</accession>
<dbReference type="GO" id="GO:0003677">
    <property type="term" value="F:DNA binding"/>
    <property type="evidence" value="ECO:0007669"/>
    <property type="project" value="UniProtKB-UniRule"/>
</dbReference>
<evidence type="ECO:0000256" key="6">
    <source>
        <dbReference type="HAMAP-Rule" id="MF_01894"/>
    </source>
</evidence>
<dbReference type="EMBL" id="CP025257">
    <property type="protein sequence ID" value="AUF83409.1"/>
    <property type="molecule type" value="Genomic_DNA"/>
</dbReference>
<dbReference type="Gene3D" id="1.20.1060.20">
    <property type="match status" value="1"/>
</dbReference>
<feature type="binding site" evidence="6">
    <location>
        <begin position="33"/>
        <end position="40"/>
    </location>
    <ligand>
        <name>ATP</name>
        <dbReference type="ChEBI" id="CHEBI:30616"/>
    </ligand>
</feature>
<dbReference type="AlphaFoldDB" id="A0A2K9C1Q4"/>
<feature type="coiled-coil region" evidence="6">
    <location>
        <begin position="208"/>
        <end position="306"/>
    </location>
</feature>
<evidence type="ECO:0000313" key="8">
    <source>
        <dbReference type="EMBL" id="AUF83409.1"/>
    </source>
</evidence>
<feature type="coiled-coil region" evidence="6">
    <location>
        <begin position="576"/>
        <end position="736"/>
    </location>
</feature>
<feature type="domain" description="SMC hinge" evidence="7">
    <location>
        <begin position="420"/>
        <end position="539"/>
    </location>
</feature>
<protein>
    <recommendedName>
        <fullName evidence="6">Chromosome partition protein Smc</fullName>
    </recommendedName>
</protein>
<evidence type="ECO:0000313" key="9">
    <source>
        <dbReference type="Proteomes" id="UP000233419"/>
    </source>
</evidence>
<dbReference type="HAMAP" id="MF_01894">
    <property type="entry name" value="Smc_prok"/>
    <property type="match status" value="1"/>
</dbReference>
<dbReference type="Pfam" id="PF06470">
    <property type="entry name" value="SMC_hinge"/>
    <property type="match status" value="1"/>
</dbReference>
<keyword evidence="1 6" id="KW-0963">Cytoplasm</keyword>
<comment type="domain">
    <text evidence="6">Contains large globular domains required for ATP hydrolysis at each terminus and a third globular domain forming a flexible hinge near the middle of the molecule. These domains are separated by coiled-coil structures.</text>
</comment>
<dbReference type="Proteomes" id="UP000233419">
    <property type="component" value="Chromosome"/>
</dbReference>
<dbReference type="InterPro" id="IPR011890">
    <property type="entry name" value="SMC_prok"/>
</dbReference>
<evidence type="ECO:0000256" key="5">
    <source>
        <dbReference type="ARBA" id="ARBA00023125"/>
    </source>
</evidence>
<dbReference type="Gene3D" id="3.30.70.1620">
    <property type="match status" value="1"/>
</dbReference>
<dbReference type="InterPro" id="IPR024704">
    <property type="entry name" value="SMC"/>
</dbReference>
<comment type="function">
    <text evidence="6">Required for chromosome condensation and partitioning.</text>
</comment>
<dbReference type="GO" id="GO:0005737">
    <property type="term" value="C:cytoplasm"/>
    <property type="evidence" value="ECO:0007669"/>
    <property type="project" value="UniProtKB-SubCell"/>
</dbReference>
<dbReference type="PANTHER" id="PTHR43977">
    <property type="entry name" value="STRUCTURAL MAINTENANCE OF CHROMOSOMES PROTEIN 3"/>
    <property type="match status" value="1"/>
</dbReference>
<proteinExistence type="inferred from homology"/>
<feature type="coiled-coil region" evidence="6">
    <location>
        <begin position="342"/>
        <end position="397"/>
    </location>
</feature>
<dbReference type="GO" id="GO:0005524">
    <property type="term" value="F:ATP binding"/>
    <property type="evidence" value="ECO:0007669"/>
    <property type="project" value="UniProtKB-UniRule"/>
</dbReference>
<keyword evidence="4 6" id="KW-0175">Coiled coil</keyword>
<dbReference type="GO" id="GO:0005694">
    <property type="term" value="C:chromosome"/>
    <property type="evidence" value="ECO:0007669"/>
    <property type="project" value="InterPro"/>
</dbReference>
<dbReference type="GO" id="GO:0006260">
    <property type="term" value="P:DNA replication"/>
    <property type="evidence" value="ECO:0007669"/>
    <property type="project" value="UniProtKB-UniRule"/>
</dbReference>
<name>A0A2K9C1Q4_9MOLU</name>
<dbReference type="OrthoDB" id="9808768at2"/>
<dbReference type="PIRSF" id="PIRSF005719">
    <property type="entry name" value="SMC"/>
    <property type="match status" value="1"/>
</dbReference>
<gene>
    <name evidence="6" type="primary">smc</name>
    <name evidence="8" type="ORF">CXP39_01135</name>
</gene>
<dbReference type="SUPFAM" id="SSF75553">
    <property type="entry name" value="Smc hinge domain"/>
    <property type="match status" value="1"/>
</dbReference>
<dbReference type="SUPFAM" id="SSF52540">
    <property type="entry name" value="P-loop containing nucleoside triphosphate hydrolases"/>
    <property type="match status" value="1"/>
</dbReference>
<keyword evidence="5 6" id="KW-0238">DNA-binding</keyword>